<evidence type="ECO:0000256" key="5">
    <source>
        <dbReference type="ARBA" id="ARBA00023136"/>
    </source>
</evidence>
<dbReference type="EMBL" id="JACGWO010000009">
    <property type="protein sequence ID" value="KAK4418831.1"/>
    <property type="molecule type" value="Genomic_DNA"/>
</dbReference>
<dbReference type="Pfam" id="PF03647">
    <property type="entry name" value="Tmemb_14"/>
    <property type="match status" value="1"/>
</dbReference>
<evidence type="ECO:0000256" key="4">
    <source>
        <dbReference type="ARBA" id="ARBA00022989"/>
    </source>
</evidence>
<evidence type="ECO:0000256" key="3">
    <source>
        <dbReference type="ARBA" id="ARBA00022692"/>
    </source>
</evidence>
<dbReference type="GO" id="GO:0015245">
    <property type="term" value="F:fatty acid transmembrane transporter activity"/>
    <property type="evidence" value="ECO:0007669"/>
    <property type="project" value="TreeGrafter"/>
</dbReference>
<evidence type="ECO:0000256" key="2">
    <source>
        <dbReference type="ARBA" id="ARBA00007590"/>
    </source>
</evidence>
<evidence type="ECO:0000256" key="1">
    <source>
        <dbReference type="ARBA" id="ARBA00004370"/>
    </source>
</evidence>
<feature type="transmembrane region" description="Helical" evidence="7">
    <location>
        <begin position="285"/>
        <end position="304"/>
    </location>
</feature>
<keyword evidence="5 7" id="KW-0472">Membrane</keyword>
<keyword evidence="6" id="KW-0175">Coiled coil</keyword>
<keyword evidence="9" id="KW-1185">Reference proteome</keyword>
<reference evidence="8" key="1">
    <citation type="submission" date="2020-06" db="EMBL/GenBank/DDBJ databases">
        <authorList>
            <person name="Li T."/>
            <person name="Hu X."/>
            <person name="Zhang T."/>
            <person name="Song X."/>
            <person name="Zhang H."/>
            <person name="Dai N."/>
            <person name="Sheng W."/>
            <person name="Hou X."/>
            <person name="Wei L."/>
        </authorList>
    </citation>
    <scope>NUCLEOTIDE SEQUENCE</scope>
    <source>
        <strain evidence="8">3651</strain>
        <tissue evidence="8">Leaf</tissue>
    </source>
</reference>
<feature type="transmembrane region" description="Helical" evidence="7">
    <location>
        <begin position="204"/>
        <end position="224"/>
    </location>
</feature>
<sequence length="324" mass="35413">MSITSLHSIAFRNPTPVSDRTSSFTVFSHAPPPSLGFHPLSRPTNHCNLSTPLLPRVLGLNLSVRSRSVFSFAASHEESKASDVDIEKEKEDLKLGAQESQEAWQQTLASFKEQALKMQAISKEAYELYSEKAIVVLKETSEKLKIQAEKARQDLSGIAKEIVEESKEYLSTAAETSPEPVKDIVETFASSPDDLNDVSKVRDFFVGIPYGALLSVGGFLSFMLTGSIPAIRFGIILGGTLLALSISSLRAWKKGEPSPLVLKGQTAIVTILFLREIRLLSTRPFVANFITTFISGGVVAFYLYRIITEREQSGGSNLATGPEN</sequence>
<dbReference type="Proteomes" id="UP001293254">
    <property type="component" value="Unassembled WGS sequence"/>
</dbReference>
<protein>
    <submittedName>
        <fullName evidence="8">Protein FATTY ACID EXPORT 3, chloroplastic</fullName>
    </submittedName>
</protein>
<dbReference type="InterPro" id="IPR005349">
    <property type="entry name" value="TMEM14"/>
</dbReference>
<dbReference type="Gene3D" id="1.10.10.1740">
    <property type="entry name" value="Transmembrane protein 14-like"/>
    <property type="match status" value="1"/>
</dbReference>
<evidence type="ECO:0000256" key="6">
    <source>
        <dbReference type="SAM" id="Coils"/>
    </source>
</evidence>
<comment type="caution">
    <text evidence="8">The sequence shown here is derived from an EMBL/GenBank/DDBJ whole genome shotgun (WGS) entry which is preliminary data.</text>
</comment>
<dbReference type="InterPro" id="IPR044890">
    <property type="entry name" value="TMEM14_sf"/>
</dbReference>
<evidence type="ECO:0000256" key="7">
    <source>
        <dbReference type="SAM" id="Phobius"/>
    </source>
</evidence>
<dbReference type="PANTHER" id="PTHR12668">
    <property type="entry name" value="TRANSMEMBRANE PROTEIN 14, 15"/>
    <property type="match status" value="1"/>
</dbReference>
<gene>
    <name evidence="8" type="ORF">Salat_2295900</name>
</gene>
<feature type="coiled-coil region" evidence="6">
    <location>
        <begin position="134"/>
        <end position="168"/>
    </location>
</feature>
<evidence type="ECO:0000313" key="8">
    <source>
        <dbReference type="EMBL" id="KAK4418831.1"/>
    </source>
</evidence>
<accession>A0AAE1XWE8</accession>
<reference evidence="8" key="2">
    <citation type="journal article" date="2024" name="Plant">
        <title>Genomic evolution and insights into agronomic trait innovations of Sesamum species.</title>
        <authorList>
            <person name="Miao H."/>
            <person name="Wang L."/>
            <person name="Qu L."/>
            <person name="Liu H."/>
            <person name="Sun Y."/>
            <person name="Le M."/>
            <person name="Wang Q."/>
            <person name="Wei S."/>
            <person name="Zheng Y."/>
            <person name="Lin W."/>
            <person name="Duan Y."/>
            <person name="Cao H."/>
            <person name="Xiong S."/>
            <person name="Wang X."/>
            <person name="Wei L."/>
            <person name="Li C."/>
            <person name="Ma Q."/>
            <person name="Ju M."/>
            <person name="Zhao R."/>
            <person name="Li G."/>
            <person name="Mu C."/>
            <person name="Tian Q."/>
            <person name="Mei H."/>
            <person name="Zhang T."/>
            <person name="Gao T."/>
            <person name="Zhang H."/>
        </authorList>
    </citation>
    <scope>NUCLEOTIDE SEQUENCE</scope>
    <source>
        <strain evidence="8">3651</strain>
    </source>
</reference>
<keyword evidence="3 7" id="KW-0812">Transmembrane</keyword>
<dbReference type="AlphaFoldDB" id="A0AAE1XWE8"/>
<feature type="transmembrane region" description="Helical" evidence="7">
    <location>
        <begin position="230"/>
        <end position="248"/>
    </location>
</feature>
<organism evidence="8 9">
    <name type="scientific">Sesamum alatum</name>
    <dbReference type="NCBI Taxonomy" id="300844"/>
    <lineage>
        <taxon>Eukaryota</taxon>
        <taxon>Viridiplantae</taxon>
        <taxon>Streptophyta</taxon>
        <taxon>Embryophyta</taxon>
        <taxon>Tracheophyta</taxon>
        <taxon>Spermatophyta</taxon>
        <taxon>Magnoliopsida</taxon>
        <taxon>eudicotyledons</taxon>
        <taxon>Gunneridae</taxon>
        <taxon>Pentapetalae</taxon>
        <taxon>asterids</taxon>
        <taxon>lamiids</taxon>
        <taxon>Lamiales</taxon>
        <taxon>Pedaliaceae</taxon>
        <taxon>Sesamum</taxon>
    </lineage>
</organism>
<evidence type="ECO:0000313" key="9">
    <source>
        <dbReference type="Proteomes" id="UP001293254"/>
    </source>
</evidence>
<dbReference type="GO" id="GO:0009706">
    <property type="term" value="C:chloroplast inner membrane"/>
    <property type="evidence" value="ECO:0007669"/>
    <property type="project" value="TreeGrafter"/>
</dbReference>
<keyword evidence="4 7" id="KW-1133">Transmembrane helix</keyword>
<proteinExistence type="inferred from homology"/>
<comment type="similarity">
    <text evidence="2">Belongs to the TMEM14 family.</text>
</comment>
<dbReference type="PANTHER" id="PTHR12668:SF43">
    <property type="entry name" value="TRANSMEMBRANE PROTEIN 14 HOMOLOG"/>
    <property type="match status" value="1"/>
</dbReference>
<comment type="subcellular location">
    <subcellularLocation>
        <location evidence="1">Membrane</location>
    </subcellularLocation>
</comment>
<name>A0AAE1XWE8_9LAMI</name>